<reference evidence="1 2" key="1">
    <citation type="submission" date="2024-01" db="EMBL/GenBank/DDBJ databases">
        <title>The genomes of 5 underutilized Papilionoideae crops provide insights into root nodulation and disease resistance.</title>
        <authorList>
            <person name="Yuan L."/>
        </authorList>
    </citation>
    <scope>NUCLEOTIDE SEQUENCE [LARGE SCALE GENOMIC DNA]</scope>
    <source>
        <strain evidence="1">LY-2023</strain>
        <tissue evidence="1">Leaf</tissue>
    </source>
</reference>
<evidence type="ECO:0000313" key="1">
    <source>
        <dbReference type="EMBL" id="KAK7277584.1"/>
    </source>
</evidence>
<sequence>MLHRCYWALQYSNSIEVVTLKLAWLSNCWEEIQNDLQQLRFQEYVEHSLRSLVMIMIHWSCSVIMGNS</sequence>
<dbReference type="Proteomes" id="UP001359559">
    <property type="component" value="Unassembled WGS sequence"/>
</dbReference>
<proteinExistence type="predicted"/>
<evidence type="ECO:0000313" key="2">
    <source>
        <dbReference type="Proteomes" id="UP001359559"/>
    </source>
</evidence>
<dbReference type="AlphaFoldDB" id="A0AAN9IGF8"/>
<name>A0AAN9IGF8_CLITE</name>
<protein>
    <submittedName>
        <fullName evidence="1">Uncharacterized protein</fullName>
    </submittedName>
</protein>
<gene>
    <name evidence="1" type="ORF">RJT34_22599</name>
</gene>
<dbReference type="EMBL" id="JAYKXN010000006">
    <property type="protein sequence ID" value="KAK7277584.1"/>
    <property type="molecule type" value="Genomic_DNA"/>
</dbReference>
<accession>A0AAN9IGF8</accession>
<organism evidence="1 2">
    <name type="scientific">Clitoria ternatea</name>
    <name type="common">Butterfly pea</name>
    <dbReference type="NCBI Taxonomy" id="43366"/>
    <lineage>
        <taxon>Eukaryota</taxon>
        <taxon>Viridiplantae</taxon>
        <taxon>Streptophyta</taxon>
        <taxon>Embryophyta</taxon>
        <taxon>Tracheophyta</taxon>
        <taxon>Spermatophyta</taxon>
        <taxon>Magnoliopsida</taxon>
        <taxon>eudicotyledons</taxon>
        <taxon>Gunneridae</taxon>
        <taxon>Pentapetalae</taxon>
        <taxon>rosids</taxon>
        <taxon>fabids</taxon>
        <taxon>Fabales</taxon>
        <taxon>Fabaceae</taxon>
        <taxon>Papilionoideae</taxon>
        <taxon>50 kb inversion clade</taxon>
        <taxon>NPAAA clade</taxon>
        <taxon>indigoferoid/millettioid clade</taxon>
        <taxon>Phaseoleae</taxon>
        <taxon>Clitoria</taxon>
    </lineage>
</organism>
<keyword evidence="2" id="KW-1185">Reference proteome</keyword>
<comment type="caution">
    <text evidence="1">The sequence shown here is derived from an EMBL/GenBank/DDBJ whole genome shotgun (WGS) entry which is preliminary data.</text>
</comment>